<proteinExistence type="predicted"/>
<keyword evidence="3" id="KW-1185">Reference proteome</keyword>
<reference evidence="2 3" key="1">
    <citation type="submission" date="2024-08" db="EMBL/GenBank/DDBJ databases">
        <authorList>
            <person name="Cucini C."/>
            <person name="Frati F."/>
        </authorList>
    </citation>
    <scope>NUCLEOTIDE SEQUENCE [LARGE SCALE GENOMIC DNA]</scope>
</reference>
<evidence type="ECO:0000313" key="3">
    <source>
        <dbReference type="Proteomes" id="UP001642540"/>
    </source>
</evidence>
<protein>
    <recommendedName>
        <fullName evidence="4">Odorant receptor</fullName>
    </recommendedName>
</protein>
<feature type="transmembrane region" description="Helical" evidence="1">
    <location>
        <begin position="141"/>
        <end position="159"/>
    </location>
</feature>
<organism evidence="2 3">
    <name type="scientific">Orchesella dallaii</name>
    <dbReference type="NCBI Taxonomy" id="48710"/>
    <lineage>
        <taxon>Eukaryota</taxon>
        <taxon>Metazoa</taxon>
        <taxon>Ecdysozoa</taxon>
        <taxon>Arthropoda</taxon>
        <taxon>Hexapoda</taxon>
        <taxon>Collembola</taxon>
        <taxon>Entomobryomorpha</taxon>
        <taxon>Entomobryoidea</taxon>
        <taxon>Orchesellidae</taxon>
        <taxon>Orchesellinae</taxon>
        <taxon>Orchesella</taxon>
    </lineage>
</organism>
<accession>A0ABP1PTL0</accession>
<keyword evidence="1" id="KW-1133">Transmembrane helix</keyword>
<keyword evidence="1" id="KW-0812">Transmembrane</keyword>
<dbReference type="Proteomes" id="UP001642540">
    <property type="component" value="Unassembled WGS sequence"/>
</dbReference>
<evidence type="ECO:0000313" key="2">
    <source>
        <dbReference type="EMBL" id="CAL8074777.1"/>
    </source>
</evidence>
<dbReference type="EMBL" id="CAXLJM020000007">
    <property type="protein sequence ID" value="CAL8074777.1"/>
    <property type="molecule type" value="Genomic_DNA"/>
</dbReference>
<keyword evidence="1" id="KW-0472">Membrane</keyword>
<feature type="transmembrane region" description="Helical" evidence="1">
    <location>
        <begin position="43"/>
        <end position="67"/>
    </location>
</feature>
<name>A0ABP1PTL0_9HEXA</name>
<evidence type="ECO:0000256" key="1">
    <source>
        <dbReference type="SAM" id="Phobius"/>
    </source>
</evidence>
<sequence>MATSVQQNVYKFLSSVGCTRVCISKDGVSKDFELKYANGWKSLIYLLCHINFLIKVTFVILLSYGAFEPVTEFFDWIAILLWFLIISMILTSERLFYRKHPFFEILCAGWSYQESLYQCLVDTGEEFQQQLRALTMSRVKLQSFIAVVGSAAMLFQYLAAPKYCVFTYSAIQEDTLPLYILFGAHELLFIFHGWQFYGGIIYVSSCFGAELTHCIKTLTDVLHSWSSNSGKRNRLVKFQHGSSAVEKQNANHVISVESRDQRTGNAIKWVNSLDDIMMEYKKLIIWSDRINDYASYNFLVIHGLAYMQMISDVFVMIQLLRMPETDVIGIIFFAEDAGVQNQAFV</sequence>
<evidence type="ECO:0008006" key="4">
    <source>
        <dbReference type="Google" id="ProtNLM"/>
    </source>
</evidence>
<comment type="caution">
    <text evidence="2">The sequence shown here is derived from an EMBL/GenBank/DDBJ whole genome shotgun (WGS) entry which is preliminary data.</text>
</comment>
<gene>
    <name evidence="2" type="ORF">ODALV1_LOCUS2989</name>
</gene>
<feature type="transmembrane region" description="Helical" evidence="1">
    <location>
        <begin position="73"/>
        <end position="91"/>
    </location>
</feature>